<evidence type="ECO:0000313" key="2">
    <source>
        <dbReference type="EMBL" id="PKU40850.1"/>
    </source>
</evidence>
<organism evidence="2 3">
    <name type="scientific">Limosa lapponica baueri</name>
    <dbReference type="NCBI Taxonomy" id="1758121"/>
    <lineage>
        <taxon>Eukaryota</taxon>
        <taxon>Metazoa</taxon>
        <taxon>Chordata</taxon>
        <taxon>Craniata</taxon>
        <taxon>Vertebrata</taxon>
        <taxon>Euteleostomi</taxon>
        <taxon>Archelosauria</taxon>
        <taxon>Archosauria</taxon>
        <taxon>Dinosauria</taxon>
        <taxon>Saurischia</taxon>
        <taxon>Theropoda</taxon>
        <taxon>Coelurosauria</taxon>
        <taxon>Aves</taxon>
        <taxon>Neognathae</taxon>
        <taxon>Neoaves</taxon>
        <taxon>Charadriiformes</taxon>
        <taxon>Scolopacidae</taxon>
        <taxon>Limosa</taxon>
    </lineage>
</organism>
<dbReference type="Proteomes" id="UP000233556">
    <property type="component" value="Unassembled WGS sequence"/>
</dbReference>
<dbReference type="CDD" id="cd01650">
    <property type="entry name" value="RT_nLTR_like"/>
    <property type="match status" value="1"/>
</dbReference>
<dbReference type="SUPFAM" id="SSF56672">
    <property type="entry name" value="DNA/RNA polymerases"/>
    <property type="match status" value="1"/>
</dbReference>
<dbReference type="AlphaFoldDB" id="A0A2I0U437"/>
<reference evidence="3" key="1">
    <citation type="submission" date="2017-11" db="EMBL/GenBank/DDBJ databases">
        <authorList>
            <person name="Lima N.C."/>
            <person name="Parody-Merino A.M."/>
            <person name="Battley P.F."/>
            <person name="Fidler A.E."/>
            <person name="Prosdocimi F."/>
        </authorList>
    </citation>
    <scope>NUCLEOTIDE SEQUENCE [LARGE SCALE GENOMIC DNA]</scope>
</reference>
<name>A0A2I0U437_LIMLA</name>
<evidence type="ECO:0000313" key="3">
    <source>
        <dbReference type="Proteomes" id="UP000233556"/>
    </source>
</evidence>
<dbReference type="EMBL" id="KZ506196">
    <property type="protein sequence ID" value="PKU40850.1"/>
    <property type="molecule type" value="Genomic_DNA"/>
</dbReference>
<dbReference type="InterPro" id="IPR043502">
    <property type="entry name" value="DNA/RNA_pol_sf"/>
</dbReference>
<dbReference type="PANTHER" id="PTHR33332">
    <property type="entry name" value="REVERSE TRANSCRIPTASE DOMAIN-CONTAINING PROTEIN"/>
    <property type="match status" value="1"/>
</dbReference>
<accession>A0A2I0U437</accession>
<dbReference type="Pfam" id="PF00078">
    <property type="entry name" value="RVT_1"/>
    <property type="match status" value="1"/>
</dbReference>
<gene>
    <name evidence="2" type="ORF">llap_8838</name>
</gene>
<proteinExistence type="predicted"/>
<dbReference type="InterPro" id="IPR000477">
    <property type="entry name" value="RT_dom"/>
</dbReference>
<dbReference type="OrthoDB" id="10063195at2759"/>
<protein>
    <recommendedName>
        <fullName evidence="1">Reverse transcriptase domain-containing protein</fullName>
    </recommendedName>
</protein>
<sequence length="407" mass="46379">MIWKTGEDNYQIFEKSWQSGEVPADWKKGNITSIFKKGKKEDPGNYRPVSLASVPGKIMEQILLESLIRHMENKKVIGDSQHGFTKGKSCLTSLVAFYDTATDLVDRDRATDVIYLDLCKAFDTVPHDILVSKLESHGFDGWATWWIRNWLDGRTQRVVVNVACSDTRRNRWPSLLIQIVAGVTATIFPQEETASKLLQHLDAHKTMEPDGIHPRVLKEMVKVLTKPFSIIYQQSWLTWEVPVDWKLANMMSIYKKGQKEDLGNYRPVSLTSVAGEVMKQIILSAMMWHITGQSVDEGKAVDVIYLDFSKAFDTISHTILLEKLAARGLDGCTLHSVKHWLDGQTQRVVVLLSPVFLPIHVFMQGGSPFQSVQFPIQFGVISKLHQGTFDLIIQITYEDIKQRWTQY</sequence>
<feature type="domain" description="Reverse transcriptase" evidence="1">
    <location>
        <begin position="39"/>
        <end position="159"/>
    </location>
</feature>
<evidence type="ECO:0000259" key="1">
    <source>
        <dbReference type="Pfam" id="PF00078"/>
    </source>
</evidence>
<keyword evidence="3" id="KW-1185">Reference proteome</keyword>
<reference evidence="3" key="2">
    <citation type="submission" date="2017-12" db="EMBL/GenBank/DDBJ databases">
        <title>Genome sequence of the Bar-tailed Godwit (Limosa lapponica baueri).</title>
        <authorList>
            <person name="Lima N.C.B."/>
            <person name="Parody-Merino A.M."/>
            <person name="Battley P.F."/>
            <person name="Fidler A.E."/>
            <person name="Prosdocimi F."/>
        </authorList>
    </citation>
    <scope>NUCLEOTIDE SEQUENCE [LARGE SCALE GENOMIC DNA]</scope>
</reference>